<keyword evidence="1" id="KW-0862">Zinc</keyword>
<feature type="region of interest" description="Disordered" evidence="2">
    <location>
        <begin position="129"/>
        <end position="148"/>
    </location>
</feature>
<feature type="region of interest" description="Disordered" evidence="2">
    <location>
        <begin position="337"/>
        <end position="364"/>
    </location>
</feature>
<dbReference type="InterPro" id="IPR036236">
    <property type="entry name" value="Znf_C2H2_sf"/>
</dbReference>
<evidence type="ECO:0000313" key="4">
    <source>
        <dbReference type="EMBL" id="OQE79308.1"/>
    </source>
</evidence>
<dbReference type="AlphaFoldDB" id="A0A1V6XW15"/>
<dbReference type="PROSITE" id="PS00028">
    <property type="entry name" value="ZINC_FINGER_C2H2_1"/>
    <property type="match status" value="2"/>
</dbReference>
<evidence type="ECO:0000256" key="1">
    <source>
        <dbReference type="PROSITE-ProRule" id="PRU00042"/>
    </source>
</evidence>
<dbReference type="SUPFAM" id="SSF57667">
    <property type="entry name" value="beta-beta-alpha zinc fingers"/>
    <property type="match status" value="1"/>
</dbReference>
<gene>
    <name evidence="4" type="ORF">PENNAL_c0052G05958</name>
</gene>
<evidence type="ECO:0000256" key="2">
    <source>
        <dbReference type="SAM" id="MobiDB-lite"/>
    </source>
</evidence>
<evidence type="ECO:0000259" key="3">
    <source>
        <dbReference type="PROSITE" id="PS50157"/>
    </source>
</evidence>
<evidence type="ECO:0000313" key="5">
    <source>
        <dbReference type="Proteomes" id="UP000191691"/>
    </source>
</evidence>
<proteinExistence type="predicted"/>
<name>A0A1V6XW15_PENNA</name>
<keyword evidence="5" id="KW-1185">Reference proteome</keyword>
<feature type="region of interest" description="Disordered" evidence="2">
    <location>
        <begin position="74"/>
        <end position="113"/>
    </location>
</feature>
<sequence length="519" mass="58367">MSDNELPSSFLNDVDLQCSLFPDLPDLTNDDGLSPLDRWKNSPPETEAVDLSDIVNSIRLDNSQGTYQMCQNSQDAKFLQRGHRRSRRSPSSIAASDSTRSSASSSSASSAYSFGSNVSGSFGRFYAGVPTRRRRRRQRKKSPVSRGRTQLPERLYQCTFCTDTFKSKHDWVRHEKSLHLSLESWTCAPFGPTYEIEGATLSRCVYCDIEDPSETHVRDHRFWECQQKPSVLRTFYRKDHLIQHLRLVHGTDNSIPHVEETWRSEVTHVNSRCGFCKETFTRWGDRSNHLAAHFQEGLLMKDWKGCRGLDPAVALAVENAMPPYLIGAESTGINPFSASTRCPKPRNDVGQSSNNESCPQQKEDIQPTPFEQLTERLIRFVRERQAIGVAVTDDAIQHEARCFVYGDEDPWNQTAADNADWLQLFKDGMGLGPSLSTTTNDSAAVSPKPSFPLPWTTNKTTNTTNTPGSNEPQSPPESCAHVAPPVDPWMPWAWQSPECLAEFRRSNDPSGSCSMPQQK</sequence>
<keyword evidence="1" id="KW-0863">Zinc-finger</keyword>
<comment type="caution">
    <text evidence="4">The sequence shown here is derived from an EMBL/GenBank/DDBJ whole genome shotgun (WGS) entry which is preliminary data.</text>
</comment>
<dbReference type="SMART" id="SM00355">
    <property type="entry name" value="ZnF_C2H2"/>
    <property type="match status" value="3"/>
</dbReference>
<dbReference type="STRING" id="60175.A0A1V6XW15"/>
<reference evidence="5" key="1">
    <citation type="journal article" date="2017" name="Nat. Microbiol.">
        <title>Global analysis of biosynthetic gene clusters reveals vast potential of secondary metabolite production in Penicillium species.</title>
        <authorList>
            <person name="Nielsen J.C."/>
            <person name="Grijseels S."/>
            <person name="Prigent S."/>
            <person name="Ji B."/>
            <person name="Dainat J."/>
            <person name="Nielsen K.F."/>
            <person name="Frisvad J.C."/>
            <person name="Workman M."/>
            <person name="Nielsen J."/>
        </authorList>
    </citation>
    <scope>NUCLEOTIDE SEQUENCE [LARGE SCALE GENOMIC DNA]</scope>
    <source>
        <strain evidence="5">IBT 13039</strain>
    </source>
</reference>
<feature type="compositionally biased region" description="Low complexity" evidence="2">
    <location>
        <begin position="456"/>
        <end position="466"/>
    </location>
</feature>
<protein>
    <recommendedName>
        <fullName evidence="3">C2H2-type domain-containing protein</fullName>
    </recommendedName>
</protein>
<dbReference type="OMA" id="NESREIC"/>
<dbReference type="GO" id="GO:0008270">
    <property type="term" value="F:zinc ion binding"/>
    <property type="evidence" value="ECO:0007669"/>
    <property type="project" value="UniProtKB-KW"/>
</dbReference>
<feature type="domain" description="C2H2-type" evidence="3">
    <location>
        <begin position="156"/>
        <end position="184"/>
    </location>
</feature>
<keyword evidence="1" id="KW-0479">Metal-binding</keyword>
<feature type="compositionally biased region" description="Polar residues" evidence="2">
    <location>
        <begin position="349"/>
        <end position="360"/>
    </location>
</feature>
<dbReference type="Proteomes" id="UP000191691">
    <property type="component" value="Unassembled WGS sequence"/>
</dbReference>
<accession>A0A1V6XW15</accession>
<feature type="region of interest" description="Disordered" evidence="2">
    <location>
        <begin position="436"/>
        <end position="487"/>
    </location>
</feature>
<dbReference type="EMBL" id="MOOB01000052">
    <property type="protein sequence ID" value="OQE79308.1"/>
    <property type="molecule type" value="Genomic_DNA"/>
</dbReference>
<feature type="compositionally biased region" description="Low complexity" evidence="2">
    <location>
        <begin position="89"/>
        <end position="113"/>
    </location>
</feature>
<dbReference type="PROSITE" id="PS50157">
    <property type="entry name" value="ZINC_FINGER_C2H2_2"/>
    <property type="match status" value="1"/>
</dbReference>
<organism evidence="4 5">
    <name type="scientific">Penicillium nalgiovense</name>
    <dbReference type="NCBI Taxonomy" id="60175"/>
    <lineage>
        <taxon>Eukaryota</taxon>
        <taxon>Fungi</taxon>
        <taxon>Dikarya</taxon>
        <taxon>Ascomycota</taxon>
        <taxon>Pezizomycotina</taxon>
        <taxon>Eurotiomycetes</taxon>
        <taxon>Eurotiomycetidae</taxon>
        <taxon>Eurotiales</taxon>
        <taxon>Aspergillaceae</taxon>
        <taxon>Penicillium</taxon>
    </lineage>
</organism>
<dbReference type="InterPro" id="IPR013087">
    <property type="entry name" value="Znf_C2H2_type"/>
</dbReference>
<feature type="compositionally biased region" description="Basic residues" evidence="2">
    <location>
        <begin position="131"/>
        <end position="143"/>
    </location>
</feature>